<dbReference type="Pfam" id="PF02129">
    <property type="entry name" value="Peptidase_S15"/>
    <property type="match status" value="1"/>
</dbReference>
<keyword evidence="1 3" id="KW-0378">Hydrolase</keyword>
<dbReference type="EMBL" id="JOWA01000110">
    <property type="protein sequence ID" value="KEZ41474.1"/>
    <property type="molecule type" value="Genomic_DNA"/>
</dbReference>
<dbReference type="InterPro" id="IPR029058">
    <property type="entry name" value="AB_hydrolase_fold"/>
</dbReference>
<dbReference type="NCBIfam" id="TIGR00976">
    <property type="entry name" value="CocE_NonD"/>
    <property type="match status" value="1"/>
</dbReference>
<dbReference type="Gene3D" id="3.40.50.1820">
    <property type="entry name" value="alpha/beta hydrolase"/>
    <property type="match status" value="1"/>
</dbReference>
<dbReference type="Proteomes" id="UP000028545">
    <property type="component" value="Unassembled WGS sequence"/>
</dbReference>
<dbReference type="Gene3D" id="2.60.120.260">
    <property type="entry name" value="Galactose-binding domain-like"/>
    <property type="match status" value="1"/>
</dbReference>
<dbReference type="InterPro" id="IPR000383">
    <property type="entry name" value="Xaa-Pro-like_dom"/>
</dbReference>
<name>A0A084G2B2_PSEDA</name>
<proteinExistence type="predicted"/>
<dbReference type="HOGENOM" id="CLU_015590_3_0_1"/>
<comment type="caution">
    <text evidence="3">The sequence shown here is derived from an EMBL/GenBank/DDBJ whole genome shotgun (WGS) entry which is preliminary data.</text>
</comment>
<evidence type="ECO:0000313" key="4">
    <source>
        <dbReference type="Proteomes" id="UP000028545"/>
    </source>
</evidence>
<dbReference type="SUPFAM" id="SSF53474">
    <property type="entry name" value="alpha/beta-Hydrolases"/>
    <property type="match status" value="1"/>
</dbReference>
<accession>A0A084G2B2</accession>
<dbReference type="SUPFAM" id="SSF49785">
    <property type="entry name" value="Galactose-binding domain-like"/>
    <property type="match status" value="1"/>
</dbReference>
<dbReference type="InterPro" id="IPR005674">
    <property type="entry name" value="CocE/Ser_esterase"/>
</dbReference>
<dbReference type="InterPro" id="IPR008979">
    <property type="entry name" value="Galactose-bd-like_sf"/>
</dbReference>
<evidence type="ECO:0000259" key="2">
    <source>
        <dbReference type="SMART" id="SM00939"/>
    </source>
</evidence>
<dbReference type="OrthoDB" id="2578740at2759"/>
<protein>
    <submittedName>
        <fullName evidence="3">Putative hydrolase family protein</fullName>
    </submittedName>
</protein>
<dbReference type="VEuPathDB" id="FungiDB:SAPIO_CDS7620"/>
<dbReference type="KEGG" id="sapo:SAPIO_CDS7620"/>
<dbReference type="InterPro" id="IPR013736">
    <property type="entry name" value="Xaa-Pro_dipept_C"/>
</dbReference>
<gene>
    <name evidence="3" type="ORF">SAPIO_CDS7620</name>
</gene>
<dbReference type="AlphaFoldDB" id="A0A084G2B2"/>
<keyword evidence="4" id="KW-1185">Reference proteome</keyword>
<dbReference type="InterPro" id="IPR050585">
    <property type="entry name" value="Xaa-Pro_dipeptidyl-ppase/CocE"/>
</dbReference>
<organism evidence="3 4">
    <name type="scientific">Pseudallescheria apiosperma</name>
    <name type="common">Scedosporium apiospermum</name>
    <dbReference type="NCBI Taxonomy" id="563466"/>
    <lineage>
        <taxon>Eukaryota</taxon>
        <taxon>Fungi</taxon>
        <taxon>Dikarya</taxon>
        <taxon>Ascomycota</taxon>
        <taxon>Pezizomycotina</taxon>
        <taxon>Sordariomycetes</taxon>
        <taxon>Hypocreomycetidae</taxon>
        <taxon>Microascales</taxon>
        <taxon>Microascaceae</taxon>
        <taxon>Scedosporium</taxon>
    </lineage>
</organism>
<dbReference type="RefSeq" id="XP_016641273.1">
    <property type="nucleotide sequence ID" value="XM_016789446.1"/>
</dbReference>
<dbReference type="Pfam" id="PF08530">
    <property type="entry name" value="PepX_C"/>
    <property type="match status" value="1"/>
</dbReference>
<dbReference type="PANTHER" id="PTHR43056:SF10">
    <property type="entry name" value="COCE_NOND FAMILY, PUTATIVE (AFU_ORTHOLOGUE AFUA_7G00600)-RELATED"/>
    <property type="match status" value="1"/>
</dbReference>
<dbReference type="PANTHER" id="PTHR43056">
    <property type="entry name" value="PEPTIDASE S9 PROLYL OLIGOPEPTIDASE"/>
    <property type="match status" value="1"/>
</dbReference>
<sequence>MAASRYKDVEVIQLPATKLGPEFCYVPPANPGGSKLLKAGTVQKEAHRPLLCDILVEEEIPIKTRDGTVLYADIYRPPNHTKVPAIISGGPFGNRGGPYGAAFDKAPFRFGCPRIATSGLEKFEGLDPGYWCYHGYAIVHTDCRGTWNSEGDANFPCKQEGEDNYDIIEFIAQLPWCNGRTSMAGNSYLAFTQYWAGAENPPHLTCLAPWEGFSSLYEEVIRPGGCPNPGFSSGIMTSSFASLKGGKVPDVVAMCYKYPTWNDYWEAHRAAVEKINVPIYVVASWTNFLHVTGTLRTFQNCSSKEKWLRIHNTHEWPDLYDEQNTEDLRRFYDYYLKDVNNDWIYTPRVRMCVLNAGGRDIVNRPETSFPLARQRPCRLYLNPNGNSLSRTPLSTEATFSYEAGKGDATFTLPFTEGPIEFSGYVMLRLWAEAEGSDDMDVYATFQKFDSKSGKPLQPVVVDVGRLQPNPEEGRKQLYEKPDGENETFGAEFFNAGPIGCLRASHREIDQARSTEFHPRYTHREEQMLQPGQIVQLDIAIPPYGMIINGGEELRLTISGYHPDPHCRPTDPKPELRNKGRHIIHTGGKYDSHLVLMHIPEKSAEE</sequence>
<evidence type="ECO:0000313" key="3">
    <source>
        <dbReference type="EMBL" id="KEZ41474.1"/>
    </source>
</evidence>
<dbReference type="OMA" id="RYTHREE"/>
<dbReference type="GeneID" id="27726692"/>
<dbReference type="GO" id="GO:0008239">
    <property type="term" value="F:dipeptidyl-peptidase activity"/>
    <property type="evidence" value="ECO:0007669"/>
    <property type="project" value="InterPro"/>
</dbReference>
<feature type="domain" description="Xaa-Pro dipeptidyl-peptidase C-terminal" evidence="2">
    <location>
        <begin position="329"/>
        <end position="594"/>
    </location>
</feature>
<dbReference type="Gene3D" id="1.10.3020.20">
    <property type="match status" value="1"/>
</dbReference>
<dbReference type="SMART" id="SM00939">
    <property type="entry name" value="PepX_C"/>
    <property type="match status" value="1"/>
</dbReference>
<evidence type="ECO:0000256" key="1">
    <source>
        <dbReference type="ARBA" id="ARBA00022801"/>
    </source>
</evidence>
<reference evidence="3 4" key="1">
    <citation type="journal article" date="2014" name="Genome Announc.">
        <title>Draft genome sequence of the pathogenic fungus Scedosporium apiospermum.</title>
        <authorList>
            <person name="Vandeputte P."/>
            <person name="Ghamrawi S."/>
            <person name="Rechenmann M."/>
            <person name="Iltis A."/>
            <person name="Giraud S."/>
            <person name="Fleury M."/>
            <person name="Thornton C."/>
            <person name="Delhaes L."/>
            <person name="Meyer W."/>
            <person name="Papon N."/>
            <person name="Bouchara J.P."/>
        </authorList>
    </citation>
    <scope>NUCLEOTIDE SEQUENCE [LARGE SCALE GENOMIC DNA]</scope>
    <source>
        <strain evidence="3 4">IHEM 14462</strain>
    </source>
</reference>